<evidence type="ECO:0000259" key="1">
    <source>
        <dbReference type="PROSITE" id="PS51186"/>
    </source>
</evidence>
<dbReference type="RefSeq" id="WP_126198383.1">
    <property type="nucleotide sequence ID" value="NZ_CP085954.1"/>
</dbReference>
<dbReference type="InterPro" id="IPR016181">
    <property type="entry name" value="Acyl_CoA_acyltransferase"/>
</dbReference>
<sequence length="149" mass="15815">MRRATGDELDASSLYALLKLRAEVFIAEQQSPWLDVDGRDLDPSTVHLWLPDGAAPGGSGGAIATVRVTDEGPGVAAIGRVCAAPAYRGRGLIGELMRAALAELDGRACLLEAQSHLEGMYAKYGFAREGDEFIEDGIPHVPMRRPAGV</sequence>
<keyword evidence="3" id="KW-0012">Acyltransferase</keyword>
<dbReference type="CDD" id="cd04301">
    <property type="entry name" value="NAT_SF"/>
    <property type="match status" value="1"/>
</dbReference>
<keyword evidence="5" id="KW-1185">Reference proteome</keyword>
<dbReference type="AlphaFoldDB" id="A0A3P8KVK7"/>
<reference evidence="3 4" key="1">
    <citation type="submission" date="2018-12" db="EMBL/GenBank/DDBJ databases">
        <authorList>
            <consortium name="Pathogen Informatics"/>
        </authorList>
    </citation>
    <scope>NUCLEOTIDE SEQUENCE [LARGE SCALE GENOMIC DNA]</scope>
    <source>
        <strain evidence="3 4">NCTC10741</strain>
    </source>
</reference>
<keyword evidence="3" id="KW-0808">Transferase</keyword>
<dbReference type="Proteomes" id="UP000271626">
    <property type="component" value="Chromosome"/>
</dbReference>
<organism evidence="3 4">
    <name type="scientific">Tsukamurella paurometabola</name>
    <name type="common">Corynebacterium paurometabolum</name>
    <dbReference type="NCBI Taxonomy" id="2061"/>
    <lineage>
        <taxon>Bacteria</taxon>
        <taxon>Bacillati</taxon>
        <taxon>Actinomycetota</taxon>
        <taxon>Actinomycetes</taxon>
        <taxon>Mycobacteriales</taxon>
        <taxon>Tsukamurellaceae</taxon>
        <taxon>Tsukamurella</taxon>
    </lineage>
</organism>
<dbReference type="GO" id="GO:0016747">
    <property type="term" value="F:acyltransferase activity, transferring groups other than amino-acyl groups"/>
    <property type="evidence" value="ECO:0007669"/>
    <property type="project" value="InterPro"/>
</dbReference>
<dbReference type="EC" id="2.3.1.-" evidence="2"/>
<evidence type="ECO:0000313" key="3">
    <source>
        <dbReference type="EMBL" id="VDR41267.1"/>
    </source>
</evidence>
<dbReference type="InterPro" id="IPR000182">
    <property type="entry name" value="GNAT_dom"/>
</dbReference>
<feature type="domain" description="N-acetyltransferase" evidence="1">
    <location>
        <begin position="4"/>
        <end position="148"/>
    </location>
</feature>
<gene>
    <name evidence="2" type="ORF">KFZ73_09220</name>
    <name evidence="3" type="ORF">NCTC10741_04438</name>
</gene>
<dbReference type="SUPFAM" id="SSF55729">
    <property type="entry name" value="Acyl-CoA N-acyltransferases (Nat)"/>
    <property type="match status" value="1"/>
</dbReference>
<dbReference type="EMBL" id="JAGXOE010000015">
    <property type="protein sequence ID" value="MBS4101422.1"/>
    <property type="molecule type" value="Genomic_DNA"/>
</dbReference>
<evidence type="ECO:0000313" key="2">
    <source>
        <dbReference type="EMBL" id="MBS4101422.1"/>
    </source>
</evidence>
<dbReference type="Gene3D" id="3.40.630.30">
    <property type="match status" value="1"/>
</dbReference>
<protein>
    <submittedName>
        <fullName evidence="2">GNAT family N-acetyltransferase</fullName>
        <ecNumber evidence="2">2.3.1.-</ecNumber>
    </submittedName>
    <submittedName>
        <fullName evidence="3">Putative acyltransferase</fullName>
    </submittedName>
</protein>
<dbReference type="EMBL" id="LR131273">
    <property type="protein sequence ID" value="VDR41267.1"/>
    <property type="molecule type" value="Genomic_DNA"/>
</dbReference>
<dbReference type="PROSITE" id="PS51186">
    <property type="entry name" value="GNAT"/>
    <property type="match status" value="1"/>
</dbReference>
<dbReference type="Proteomes" id="UP000676853">
    <property type="component" value="Unassembled WGS sequence"/>
</dbReference>
<name>A0A3P8KVK7_TSUPA</name>
<evidence type="ECO:0000313" key="4">
    <source>
        <dbReference type="Proteomes" id="UP000271626"/>
    </source>
</evidence>
<dbReference type="OrthoDB" id="9796171at2"/>
<proteinExistence type="predicted"/>
<dbReference type="Pfam" id="PF13673">
    <property type="entry name" value="Acetyltransf_10"/>
    <property type="match status" value="1"/>
</dbReference>
<accession>A0A3P8KVK7</accession>
<evidence type="ECO:0000313" key="5">
    <source>
        <dbReference type="Proteomes" id="UP000676853"/>
    </source>
</evidence>
<reference evidence="2 5" key="2">
    <citation type="submission" date="2021-04" db="EMBL/GenBank/DDBJ databases">
        <title>Whole genome sequence analysis of a thiophenic sulfur metabolizing bacteria.</title>
        <authorList>
            <person name="Akhtar N."/>
            <person name="Akram J."/>
            <person name="Aslam A."/>
        </authorList>
    </citation>
    <scope>NUCLEOTIDE SEQUENCE [LARGE SCALE GENOMIC DNA]</scope>
    <source>
        <strain evidence="2 5">3OW</strain>
    </source>
</reference>